<reference evidence="1 2" key="1">
    <citation type="journal article" date="2018" name="Mol. Biol. Evol.">
        <title>Broad Genomic Sampling Reveals a Smut Pathogenic Ancestry of the Fungal Clade Ustilaginomycotina.</title>
        <authorList>
            <person name="Kijpornyongpan T."/>
            <person name="Mondo S.J."/>
            <person name="Barry K."/>
            <person name="Sandor L."/>
            <person name="Lee J."/>
            <person name="Lipzen A."/>
            <person name="Pangilinan J."/>
            <person name="LaButti K."/>
            <person name="Hainaut M."/>
            <person name="Henrissat B."/>
            <person name="Grigoriev I.V."/>
            <person name="Spatafora J.W."/>
            <person name="Aime M.C."/>
        </authorList>
    </citation>
    <scope>NUCLEOTIDE SEQUENCE [LARGE SCALE GENOMIC DNA]</scope>
    <source>
        <strain evidence="1 2">SA 807</strain>
    </source>
</reference>
<organism evidence="1 2">
    <name type="scientific">Violaceomyces palustris</name>
    <dbReference type="NCBI Taxonomy" id="1673888"/>
    <lineage>
        <taxon>Eukaryota</taxon>
        <taxon>Fungi</taxon>
        <taxon>Dikarya</taxon>
        <taxon>Basidiomycota</taxon>
        <taxon>Ustilaginomycotina</taxon>
        <taxon>Ustilaginomycetes</taxon>
        <taxon>Violaceomycetales</taxon>
        <taxon>Violaceomycetaceae</taxon>
        <taxon>Violaceomyces</taxon>
    </lineage>
</organism>
<keyword evidence="2" id="KW-1185">Reference proteome</keyword>
<name>A0ACD0P0V4_9BASI</name>
<sequence>MERVQYQLERSIPQLQLLDENKVFSKDELRSITSQRQSHESRLIRRQPEKLDYVRYIDFEDNLSILIGVKAHRLELNHKFIRDNASAHTAHIVSIFERLVTKFKYDVDCWERYIQWANRRKMRVVVGRVYARALSLHPAHVPLWLSAASHELNANSSPTAARTLLQRALRINALPWKKPTTTTAGSKRKAQDDGQPDDKKLRLEGSSLSQSSPAEIPTSGPPSLKLSVRERDLLRLWVEYFRMELVFIERLRRRWMVLGIRWDDDETLQGSKYLEADSDQVQSAASDLDGEASGGSTEEAADDEGEDQVLLSAVPEREAEAVLSPEDQPPPPSSAGGKKGSGGRVGSSSSSSHSISPAQISILRGSIPMLLFGNALKTLPPTLHFVLLLSLLELFRNFPFADARPQSSSTGGISGSKSKSAISKAAAADSKSGNQLRQRLIKAVYDAMGERERWGWKDFTTVSLVLASRGLKDAEVFIQTENFDLEEGQDLTELADGIEEELETNDQLRKASLLRTKFSEDVDGLLDRAEWLRIGGAPRSSKMFGHTSTPLAQKLALYLLESSLVNPSTSKPSPLFRKLARKGLLTQAVRLAVETLKPLCDQAPVSMGSFPVKSEFFNASLRLLDLLSDPSRSGIDEPNLLRYLEVVTAELIADAKGAGEGVESSAMRAMQVGRKLDTIMAVQGGEIGGEGDKKLRKLEKLAVEVRACTSGKSQFKHSSELWRLRIQIAQARQSLSPIEDSVQEAARTRDEISYEWAQALAACRVGEDDTDLASGEDIEETVASGLWFSYLRWIEEEGNRIAGVDLEKGTVGGSKSRRKAAKWAQEQFEAAIKSTGSELSRPTDVNKSVHNKDLITVGLLKQATHDLVLERYLSFTTAIDGLSHGAGERRVGDETVKAVDVCSKKAFGSAEFWKSAIEMIRRVLGLGRQGDDETRLGSDEAANGERKYVSLPNGIQYLVDRMYAHLLMQTSRRSSSKVAVAAMPINAVSISEAWLMYLEHLMVDRKEVTKALEGLERARKDCLNVSSGAEKEIKELERGWEKLCENGSKERTCSSSSSSSLAA</sequence>
<accession>A0ACD0P0V4</accession>
<dbReference type="EMBL" id="KZ819821">
    <property type="protein sequence ID" value="PWN51725.1"/>
    <property type="molecule type" value="Genomic_DNA"/>
</dbReference>
<evidence type="ECO:0000313" key="2">
    <source>
        <dbReference type="Proteomes" id="UP000245626"/>
    </source>
</evidence>
<protein>
    <submittedName>
        <fullName evidence="1">Uncharacterized protein</fullName>
    </submittedName>
</protein>
<dbReference type="Proteomes" id="UP000245626">
    <property type="component" value="Unassembled WGS sequence"/>
</dbReference>
<proteinExistence type="predicted"/>
<evidence type="ECO:0000313" key="1">
    <source>
        <dbReference type="EMBL" id="PWN51725.1"/>
    </source>
</evidence>
<gene>
    <name evidence="1" type="ORF">IE53DRAFT_385906</name>
</gene>